<dbReference type="PANTHER" id="PTHR30069">
    <property type="entry name" value="TONB-DEPENDENT OUTER MEMBRANE RECEPTOR"/>
    <property type="match status" value="1"/>
</dbReference>
<evidence type="ECO:0000313" key="16">
    <source>
        <dbReference type="EMBL" id="OZY86112.1"/>
    </source>
</evidence>
<dbReference type="InterPro" id="IPR012910">
    <property type="entry name" value="Plug_dom"/>
</dbReference>
<dbReference type="InterPro" id="IPR037066">
    <property type="entry name" value="Plug_dom_sf"/>
</dbReference>
<feature type="domain" description="TonB-dependent receptor-like beta-barrel" evidence="14">
    <location>
        <begin position="209"/>
        <end position="617"/>
    </location>
</feature>
<evidence type="ECO:0008006" key="18">
    <source>
        <dbReference type="Google" id="ProtNLM"/>
    </source>
</evidence>
<organism evidence="16 17">
    <name type="scientific">Cellvibrio mixtus</name>
    <dbReference type="NCBI Taxonomy" id="39650"/>
    <lineage>
        <taxon>Bacteria</taxon>
        <taxon>Pseudomonadati</taxon>
        <taxon>Pseudomonadota</taxon>
        <taxon>Gammaproteobacteria</taxon>
        <taxon>Cellvibrionales</taxon>
        <taxon>Cellvibrionaceae</taxon>
        <taxon>Cellvibrio</taxon>
    </lineage>
</organism>
<name>A0A266Q8D8_9GAMM</name>
<feature type="compositionally biased region" description="Polar residues" evidence="12">
    <location>
        <begin position="266"/>
        <end position="277"/>
    </location>
</feature>
<evidence type="ECO:0000256" key="12">
    <source>
        <dbReference type="SAM" id="MobiDB-lite"/>
    </source>
</evidence>
<dbReference type="InterPro" id="IPR010917">
    <property type="entry name" value="TonB_rcpt_CS"/>
</dbReference>
<evidence type="ECO:0000256" key="9">
    <source>
        <dbReference type="PROSITE-ProRule" id="PRU01360"/>
    </source>
</evidence>
<dbReference type="GO" id="GO:0009279">
    <property type="term" value="C:cell outer membrane"/>
    <property type="evidence" value="ECO:0007669"/>
    <property type="project" value="UniProtKB-SubCell"/>
</dbReference>
<keyword evidence="8 9" id="KW-0998">Cell outer membrane</keyword>
<comment type="subcellular location">
    <subcellularLocation>
        <location evidence="1 9">Cell outer membrane</location>
        <topology evidence="1 9">Multi-pass membrane protein</topology>
    </subcellularLocation>
</comment>
<dbReference type="InterPro" id="IPR000531">
    <property type="entry name" value="Beta-barrel_TonB"/>
</dbReference>
<reference evidence="17" key="1">
    <citation type="submission" date="2017-05" db="EMBL/GenBank/DDBJ databases">
        <authorList>
            <person name="Barney B.M."/>
        </authorList>
    </citation>
    <scope>NUCLEOTIDE SEQUENCE [LARGE SCALE GENOMIC DNA]</scope>
    <source>
        <strain evidence="17">PSBB022</strain>
    </source>
</reference>
<dbReference type="RefSeq" id="WP_094983868.1">
    <property type="nucleotide sequence ID" value="NZ_NHNI01000001.1"/>
</dbReference>
<keyword evidence="7 9" id="KW-0472">Membrane</keyword>
<evidence type="ECO:0000256" key="1">
    <source>
        <dbReference type="ARBA" id="ARBA00004571"/>
    </source>
</evidence>
<dbReference type="PROSITE" id="PS01156">
    <property type="entry name" value="TONB_DEPENDENT_REC_2"/>
    <property type="match status" value="1"/>
</dbReference>
<evidence type="ECO:0000256" key="13">
    <source>
        <dbReference type="SAM" id="SignalP"/>
    </source>
</evidence>
<evidence type="ECO:0000256" key="3">
    <source>
        <dbReference type="ARBA" id="ARBA00022452"/>
    </source>
</evidence>
<evidence type="ECO:0000256" key="2">
    <source>
        <dbReference type="ARBA" id="ARBA00022448"/>
    </source>
</evidence>
<comment type="caution">
    <text evidence="16">The sequence shown here is derived from an EMBL/GenBank/DDBJ whole genome shotgun (WGS) entry which is preliminary data.</text>
</comment>
<evidence type="ECO:0000256" key="10">
    <source>
        <dbReference type="PROSITE-ProRule" id="PRU10144"/>
    </source>
</evidence>
<dbReference type="SUPFAM" id="SSF56935">
    <property type="entry name" value="Porins"/>
    <property type="match status" value="1"/>
</dbReference>
<dbReference type="EMBL" id="NHNI01000001">
    <property type="protein sequence ID" value="OZY86112.1"/>
    <property type="molecule type" value="Genomic_DNA"/>
</dbReference>
<feature type="short sequence motif" description="TonB C-terminal box" evidence="10">
    <location>
        <begin position="630"/>
        <end position="647"/>
    </location>
</feature>
<dbReference type="Proteomes" id="UP000216101">
    <property type="component" value="Unassembled WGS sequence"/>
</dbReference>
<keyword evidence="17" id="KW-1185">Reference proteome</keyword>
<dbReference type="Pfam" id="PF07715">
    <property type="entry name" value="Plug"/>
    <property type="match status" value="1"/>
</dbReference>
<keyword evidence="6 11" id="KW-0798">TonB box</keyword>
<dbReference type="CDD" id="cd01347">
    <property type="entry name" value="ligand_gated_channel"/>
    <property type="match status" value="1"/>
</dbReference>
<dbReference type="PROSITE" id="PS52016">
    <property type="entry name" value="TONB_DEPENDENT_REC_3"/>
    <property type="match status" value="1"/>
</dbReference>
<protein>
    <recommendedName>
        <fullName evidence="18">TonB-dependent receptor</fullName>
    </recommendedName>
</protein>
<feature type="domain" description="TonB-dependent receptor plug" evidence="15">
    <location>
        <begin position="54"/>
        <end position="158"/>
    </location>
</feature>
<sequence length="647" mass="71169">MSSQSTVPSTAFLLSGLSAAILSITAPVAVAAEKKLETVYVSATRSETAPLPVATQIKVIGGEEIRQSGAKLLTEVLRTQAGIQLSDMDGSGMRNVSISMRGLSGANNVLVLVDGRKLNNPSQATPAINAIAVRDIERIEIVQGSAGVLYGDQAVGGVINVITRRAAAGETTGSVVARAGSDNLEDYGVNLSQGFANGVSYSLSGQKRNADNYRDNNQSDYESALLNVRYDHERGFVFAEGQQIKDDLRTPGSISDAQAAVDRRQTNSPNDYSNQDTDTWRFGGGVNVSTHWSVQAEYSDRNEEGEYMYSPNATQYSMRVKSLTPRIVGEYALANGSMVATLGYDQIESDYESNNAWSPVASTQEQRSYYAQLVYPVLPKLTATIGVRQSEVDDENQLQSEQQKDDLTASEFGLSYQLSNEWRVFGRFAESFRFANPDDNNLVPVNVIFLKPQTGESFELGTQWQGEKSQVSYALYHMTLNDEIVYDPFVPNNQFYNGANINLPDSERQGLTLDADTRLSDELALRFNYTYTDAEVIDGTYKGKKVPFIAENSAAVTVLFTPITPLTFSLESIYTGSRYKSGDENNSSSMLAPLTVFNLAAVYTYRQLEVSGRINNITNELYAGYHSTWGQYPQPERNYEASITYRF</sequence>
<evidence type="ECO:0000256" key="11">
    <source>
        <dbReference type="RuleBase" id="RU003357"/>
    </source>
</evidence>
<feature type="chain" id="PRO_5013125642" description="TonB-dependent receptor" evidence="13">
    <location>
        <begin position="32"/>
        <end position="647"/>
    </location>
</feature>
<evidence type="ECO:0000313" key="17">
    <source>
        <dbReference type="Proteomes" id="UP000216101"/>
    </source>
</evidence>
<evidence type="ECO:0000259" key="14">
    <source>
        <dbReference type="Pfam" id="PF00593"/>
    </source>
</evidence>
<gene>
    <name evidence="16" type="ORF">CBP51_03525</name>
</gene>
<keyword evidence="2 9" id="KW-0813">Transport</keyword>
<dbReference type="InterPro" id="IPR036942">
    <property type="entry name" value="Beta-barrel_TonB_sf"/>
</dbReference>
<evidence type="ECO:0000256" key="7">
    <source>
        <dbReference type="ARBA" id="ARBA00023136"/>
    </source>
</evidence>
<evidence type="ECO:0000256" key="4">
    <source>
        <dbReference type="ARBA" id="ARBA00022692"/>
    </source>
</evidence>
<evidence type="ECO:0000256" key="6">
    <source>
        <dbReference type="ARBA" id="ARBA00023077"/>
    </source>
</evidence>
<keyword evidence="5 13" id="KW-0732">Signal</keyword>
<dbReference type="GO" id="GO:0015344">
    <property type="term" value="F:siderophore uptake transmembrane transporter activity"/>
    <property type="evidence" value="ECO:0007669"/>
    <property type="project" value="TreeGrafter"/>
</dbReference>
<dbReference type="PANTHER" id="PTHR30069:SF27">
    <property type="entry name" value="BLL4766 PROTEIN"/>
    <property type="match status" value="1"/>
</dbReference>
<accession>A0A266Q8D8</accession>
<feature type="region of interest" description="Disordered" evidence="12">
    <location>
        <begin position="258"/>
        <end position="279"/>
    </location>
</feature>
<dbReference type="GO" id="GO:0044718">
    <property type="term" value="P:siderophore transmembrane transport"/>
    <property type="evidence" value="ECO:0007669"/>
    <property type="project" value="TreeGrafter"/>
</dbReference>
<evidence type="ECO:0000259" key="15">
    <source>
        <dbReference type="Pfam" id="PF07715"/>
    </source>
</evidence>
<keyword evidence="3 9" id="KW-1134">Transmembrane beta strand</keyword>
<keyword evidence="4 9" id="KW-0812">Transmembrane</keyword>
<dbReference type="Gene3D" id="2.170.130.10">
    <property type="entry name" value="TonB-dependent receptor, plug domain"/>
    <property type="match status" value="1"/>
</dbReference>
<dbReference type="AlphaFoldDB" id="A0A266Q8D8"/>
<dbReference type="Gene3D" id="2.40.170.20">
    <property type="entry name" value="TonB-dependent receptor, beta-barrel domain"/>
    <property type="match status" value="1"/>
</dbReference>
<dbReference type="InterPro" id="IPR039426">
    <property type="entry name" value="TonB-dep_rcpt-like"/>
</dbReference>
<feature type="signal peptide" evidence="13">
    <location>
        <begin position="1"/>
        <end position="31"/>
    </location>
</feature>
<proteinExistence type="inferred from homology"/>
<comment type="similarity">
    <text evidence="9 11">Belongs to the TonB-dependent receptor family.</text>
</comment>
<evidence type="ECO:0000256" key="8">
    <source>
        <dbReference type="ARBA" id="ARBA00023237"/>
    </source>
</evidence>
<evidence type="ECO:0000256" key="5">
    <source>
        <dbReference type="ARBA" id="ARBA00022729"/>
    </source>
</evidence>
<dbReference type="Pfam" id="PF00593">
    <property type="entry name" value="TonB_dep_Rec_b-barrel"/>
    <property type="match status" value="1"/>
</dbReference>